<keyword evidence="4" id="KW-1185">Reference proteome</keyword>
<dbReference type="Pfam" id="PF05275">
    <property type="entry name" value="CopB"/>
    <property type="match status" value="1"/>
</dbReference>
<reference evidence="3 4" key="1">
    <citation type="submission" date="2018-09" db="EMBL/GenBank/DDBJ databases">
        <title>Genome sequence and characterization of the bcs clusters for the production of nanocellulose from the low pH resistant strain Komagataeibacter medellinensis ID13488.</title>
        <authorList>
            <person name="Hernandez-Arriaga A.M."/>
            <person name="Del Cerro C."/>
            <person name="Urbina L."/>
            <person name="Eceiza A."/>
            <person name="Retegi A."/>
            <person name="Prieto M.A."/>
        </authorList>
    </citation>
    <scope>NUCLEOTIDE SEQUENCE [LARGE SCALE GENOMIC DNA]</scope>
    <source>
        <strain evidence="3 4">ID13488</strain>
    </source>
</reference>
<name>A0ABQ6VWJ8_9PROT</name>
<dbReference type="Proteomes" id="UP000427842">
    <property type="component" value="Unassembled WGS sequence"/>
</dbReference>
<evidence type="ECO:0000256" key="1">
    <source>
        <dbReference type="SAM" id="MobiDB-lite"/>
    </source>
</evidence>
<feature type="signal peptide" evidence="2">
    <location>
        <begin position="1"/>
        <end position="21"/>
    </location>
</feature>
<evidence type="ECO:0000313" key="3">
    <source>
        <dbReference type="EMBL" id="KAB8124565.1"/>
    </source>
</evidence>
<evidence type="ECO:0000256" key="2">
    <source>
        <dbReference type="SAM" id="SignalP"/>
    </source>
</evidence>
<protein>
    <submittedName>
        <fullName evidence="3">Copper resistance protein B</fullName>
    </submittedName>
</protein>
<feature type="compositionally biased region" description="Low complexity" evidence="1">
    <location>
        <begin position="23"/>
        <end position="38"/>
    </location>
</feature>
<organism evidence="3 4">
    <name type="scientific">Komagataeibacter medellinensis</name>
    <dbReference type="NCBI Taxonomy" id="1177712"/>
    <lineage>
        <taxon>Bacteria</taxon>
        <taxon>Pseudomonadati</taxon>
        <taxon>Pseudomonadota</taxon>
        <taxon>Alphaproteobacteria</taxon>
        <taxon>Acetobacterales</taxon>
        <taxon>Acetobacteraceae</taxon>
        <taxon>Komagataeibacter</taxon>
    </lineage>
</organism>
<dbReference type="EMBL" id="QYAZ01000001">
    <property type="protein sequence ID" value="KAB8124565.1"/>
    <property type="molecule type" value="Genomic_DNA"/>
</dbReference>
<dbReference type="InterPro" id="IPR007939">
    <property type="entry name" value="Cu-R_B_prcur"/>
</dbReference>
<sequence length="286" mass="31790">MRGLICMAAVLSSGMGAAALAQPTSPDSASTHTATTHTAPHKNTPRTYAPPKPTYHAADAPSATPVVYLGNMKPVMDHARYFHGIMDELEGRYAPGGTDFRWDGEAWYGTDYNRVWLKSEGTLERGRLHDGDHELLYSRAISSYFNVQGGVRADIDDGPTRTWGAVGIQGLALYQFEFQATAYVSDRGRFATRIEGSYDFLLTNRLILQPQAEFNLYTKSDPARQVGAGLSDVDAGLRLRYEIWRKFAPYVAVTYSGYLTQARRIVHDQQGETGTLRFSFGIRGWF</sequence>
<dbReference type="RefSeq" id="WP_014105126.1">
    <property type="nucleotide sequence ID" value="NZ_QYAZ01000001.1"/>
</dbReference>
<evidence type="ECO:0000313" key="4">
    <source>
        <dbReference type="Proteomes" id="UP000427842"/>
    </source>
</evidence>
<feature type="region of interest" description="Disordered" evidence="1">
    <location>
        <begin position="19"/>
        <end position="56"/>
    </location>
</feature>
<feature type="chain" id="PRO_5047205556" evidence="2">
    <location>
        <begin position="22"/>
        <end position="286"/>
    </location>
</feature>
<keyword evidence="2" id="KW-0732">Signal</keyword>
<proteinExistence type="predicted"/>
<gene>
    <name evidence="3" type="ORF">D3W54_10740</name>
</gene>
<accession>A0ABQ6VWJ8</accession>
<comment type="caution">
    <text evidence="3">The sequence shown here is derived from an EMBL/GenBank/DDBJ whole genome shotgun (WGS) entry which is preliminary data.</text>
</comment>